<comment type="similarity">
    <text evidence="2 8">Belongs to the PHP hydrolase family. HisK subfamily.</text>
</comment>
<dbReference type="FunFam" id="3.20.20.140:FF:000059">
    <property type="entry name" value="Histidinol-phosphatase"/>
    <property type="match status" value="1"/>
</dbReference>
<name>A0A8S8ZXN0_SORMA</name>
<dbReference type="OMA" id="DYDRPMY"/>
<dbReference type="SUPFAM" id="SSF89550">
    <property type="entry name" value="PHP domain-like"/>
    <property type="match status" value="1"/>
</dbReference>
<evidence type="ECO:0000313" key="11">
    <source>
        <dbReference type="Proteomes" id="UP000433876"/>
    </source>
</evidence>
<evidence type="ECO:0000256" key="6">
    <source>
        <dbReference type="ARBA" id="ARBA00023102"/>
    </source>
</evidence>
<evidence type="ECO:0000256" key="1">
    <source>
        <dbReference type="ARBA" id="ARBA00004970"/>
    </source>
</evidence>
<evidence type="ECO:0000313" key="10">
    <source>
        <dbReference type="EMBL" id="KAA8634753.1"/>
    </source>
</evidence>
<dbReference type="VEuPathDB" id="FungiDB:SMAC_00763"/>
<organism evidence="10 11">
    <name type="scientific">Sordaria macrospora</name>
    <dbReference type="NCBI Taxonomy" id="5147"/>
    <lineage>
        <taxon>Eukaryota</taxon>
        <taxon>Fungi</taxon>
        <taxon>Dikarya</taxon>
        <taxon>Ascomycota</taxon>
        <taxon>Pezizomycotina</taxon>
        <taxon>Sordariomycetes</taxon>
        <taxon>Sordariomycetidae</taxon>
        <taxon>Sordariales</taxon>
        <taxon>Sordariaceae</taxon>
        <taxon>Sordaria</taxon>
    </lineage>
</organism>
<evidence type="ECO:0000259" key="9">
    <source>
        <dbReference type="Pfam" id="PF02811"/>
    </source>
</evidence>
<evidence type="ECO:0000256" key="8">
    <source>
        <dbReference type="RuleBase" id="RU366003"/>
    </source>
</evidence>
<accession>A0A8S8ZXN0</accession>
<evidence type="ECO:0000256" key="5">
    <source>
        <dbReference type="ARBA" id="ARBA00022801"/>
    </source>
</evidence>
<evidence type="ECO:0000256" key="3">
    <source>
        <dbReference type="ARBA" id="ARBA00013085"/>
    </source>
</evidence>
<dbReference type="NCBIfam" id="TIGR01856">
    <property type="entry name" value="hisJ_fam"/>
    <property type="match status" value="1"/>
</dbReference>
<comment type="caution">
    <text evidence="10">The sequence shown here is derived from an EMBL/GenBank/DDBJ whole genome shotgun (WGS) entry which is preliminary data.</text>
</comment>
<dbReference type="AlphaFoldDB" id="A0A8S8ZXN0"/>
<dbReference type="PANTHER" id="PTHR21039">
    <property type="entry name" value="HISTIDINOL PHOSPHATASE-RELATED"/>
    <property type="match status" value="1"/>
</dbReference>
<dbReference type="Gene3D" id="3.20.20.140">
    <property type="entry name" value="Metal-dependent hydrolases"/>
    <property type="match status" value="1"/>
</dbReference>
<dbReference type="EMBL" id="NMPR01000019">
    <property type="protein sequence ID" value="KAA8634753.1"/>
    <property type="molecule type" value="Genomic_DNA"/>
</dbReference>
<feature type="domain" description="PHP" evidence="9">
    <location>
        <begin position="5"/>
        <end position="222"/>
    </location>
</feature>
<dbReference type="EC" id="3.1.3.15" evidence="3 8"/>
<evidence type="ECO:0000256" key="4">
    <source>
        <dbReference type="ARBA" id="ARBA00022605"/>
    </source>
</evidence>
<dbReference type="Pfam" id="PF02811">
    <property type="entry name" value="PHP"/>
    <property type="match status" value="1"/>
</dbReference>
<comment type="pathway">
    <text evidence="1 8">Amino-acid biosynthesis; L-histidine biosynthesis; L-histidine from 5-phospho-alpha-D-ribose 1-diphosphate: step 8/9.</text>
</comment>
<dbReference type="GO" id="GO:0004401">
    <property type="term" value="F:histidinol-phosphatase activity"/>
    <property type="evidence" value="ECO:0007669"/>
    <property type="project" value="UniProtKB-UniRule"/>
</dbReference>
<reference evidence="10 11" key="1">
    <citation type="submission" date="2017-07" db="EMBL/GenBank/DDBJ databases">
        <title>Genome sequence of the Sordaria macrospora wild type strain R19027.</title>
        <authorList>
            <person name="Nowrousian M."/>
            <person name="Teichert I."/>
            <person name="Kueck U."/>
        </authorList>
    </citation>
    <scope>NUCLEOTIDE SEQUENCE [LARGE SCALE GENOMIC DNA]</scope>
    <source>
        <strain evidence="10 11">R19027</strain>
        <tissue evidence="10">Mycelium</tissue>
    </source>
</reference>
<dbReference type="InterPro" id="IPR016195">
    <property type="entry name" value="Pol/histidinol_Pase-like"/>
</dbReference>
<protein>
    <recommendedName>
        <fullName evidence="3 8">Histidinol-phosphatase</fullName>
        <shortName evidence="8">HolPase</shortName>
        <ecNumber evidence="3 8">3.1.3.15</ecNumber>
    </recommendedName>
</protein>
<proteinExistence type="inferred from homology"/>
<dbReference type="GO" id="GO:0005737">
    <property type="term" value="C:cytoplasm"/>
    <property type="evidence" value="ECO:0007669"/>
    <property type="project" value="TreeGrafter"/>
</dbReference>
<dbReference type="PANTHER" id="PTHR21039:SF0">
    <property type="entry name" value="HISTIDINOL-PHOSPHATASE"/>
    <property type="match status" value="1"/>
</dbReference>
<dbReference type="InterPro" id="IPR004013">
    <property type="entry name" value="PHP_dom"/>
</dbReference>
<comment type="catalytic activity">
    <reaction evidence="7 8">
        <text>L-histidinol phosphate + H2O = L-histidinol + phosphate</text>
        <dbReference type="Rhea" id="RHEA:14465"/>
        <dbReference type="ChEBI" id="CHEBI:15377"/>
        <dbReference type="ChEBI" id="CHEBI:43474"/>
        <dbReference type="ChEBI" id="CHEBI:57699"/>
        <dbReference type="ChEBI" id="CHEBI:57980"/>
        <dbReference type="EC" id="3.1.3.15"/>
    </reaction>
</comment>
<evidence type="ECO:0000256" key="7">
    <source>
        <dbReference type="ARBA" id="ARBA00049158"/>
    </source>
</evidence>
<gene>
    <name evidence="10" type="ORF">SMACR_00763</name>
</gene>
<dbReference type="CDD" id="cd12110">
    <property type="entry name" value="PHP_HisPPase_Hisj_like"/>
    <property type="match status" value="1"/>
</dbReference>
<sequence>MAFTMHSHSGQFCPGHAKDQLEEVIKHAISVGYKTIGLTEHMPRTQLSDLYPEELDPDNGKTALANFIPNHASYLAEAQRLQAKYASQIHILIGFEGEWIRGSEYGPLISSLLSSTPCVDYFIGSIHHTAGIPIDFDRAMFLQAQEACGGEEEKLWERYYDEQHEMLNATRPKVVGHFDLVRLFSEEPDRRVKGWREGVWRRMKRNLEECKGLGAWLEVNTSALRKGLEEPYPAREVAEEWIKMGGKFTFSDDSHGIAQVATNYARGLDYLESLGVTELWTLERVPHPGTEGDVKSELRGKAVTIAEFRQSLRLEQ</sequence>
<dbReference type="Proteomes" id="UP000433876">
    <property type="component" value="Unassembled WGS sequence"/>
</dbReference>
<dbReference type="InterPro" id="IPR010140">
    <property type="entry name" value="Histidinol_P_phosphatase_HisJ"/>
</dbReference>
<keyword evidence="4 8" id="KW-0028">Amino-acid biosynthesis</keyword>
<keyword evidence="5 8" id="KW-0378">Hydrolase</keyword>
<dbReference type="GO" id="GO:0000105">
    <property type="term" value="P:L-histidine biosynthetic process"/>
    <property type="evidence" value="ECO:0007669"/>
    <property type="project" value="UniProtKB-UniRule"/>
</dbReference>
<keyword evidence="6 8" id="KW-0368">Histidine biosynthesis</keyword>
<evidence type="ECO:0000256" key="2">
    <source>
        <dbReference type="ARBA" id="ARBA00009152"/>
    </source>
</evidence>